<dbReference type="InterPro" id="IPR009057">
    <property type="entry name" value="Homeodomain-like_sf"/>
</dbReference>
<evidence type="ECO:0000313" key="8">
    <source>
        <dbReference type="Proteomes" id="UP000053259"/>
    </source>
</evidence>
<evidence type="ECO:0000256" key="1">
    <source>
        <dbReference type="ARBA" id="ARBA00023125"/>
    </source>
</evidence>
<evidence type="ECO:0000256" key="5">
    <source>
        <dbReference type="SAM" id="MobiDB-lite"/>
    </source>
</evidence>
<dbReference type="Proteomes" id="UP000053259">
    <property type="component" value="Unassembled WGS sequence"/>
</dbReference>
<dbReference type="Gene3D" id="1.10.10.60">
    <property type="entry name" value="Homeodomain-like"/>
    <property type="match status" value="1"/>
</dbReference>
<dbReference type="GeneID" id="27313284"/>
<proteinExistence type="predicted"/>
<reference evidence="7 8" key="1">
    <citation type="submission" date="2015-01" db="EMBL/GenBank/DDBJ databases">
        <title>The Genome Sequence of Ochroconis gallopava CBS43764.</title>
        <authorList>
            <consortium name="The Broad Institute Genomics Platform"/>
            <person name="Cuomo C."/>
            <person name="de Hoog S."/>
            <person name="Gorbushina A."/>
            <person name="Stielow B."/>
            <person name="Teixiera M."/>
            <person name="Abouelleil A."/>
            <person name="Chapman S.B."/>
            <person name="Priest M."/>
            <person name="Young S.K."/>
            <person name="Wortman J."/>
            <person name="Nusbaum C."/>
            <person name="Birren B."/>
        </authorList>
    </citation>
    <scope>NUCLEOTIDE SEQUENCE [LARGE SCALE GENOMIC DNA]</scope>
    <source>
        <strain evidence="7 8">CBS 43764</strain>
    </source>
</reference>
<keyword evidence="3 4" id="KW-0539">Nucleus</keyword>
<sequence length="569" mass="61607">MSSPPSSGALEEEASKSKTSSPDRTIAFLVHSPDSVANNLPPDCDNKPLARQRRRRTSPDDQRVLEEAFLRNPRPSKEERQEIISKVALGDKEVQIWFQNRRQSSRRKAKPLNTSDIDSQMSGKSSSPAPSSPIREHVDVDKTREEQPGAQGASPGCDLTQTVGVEASVEHGETSIQNEITRSDKTKVDIATEDKKGCVQHDTQSTAVAASITSSQDLPASTLPTDVGSSQTLPSSSQDALFSSLTRPTYLANRRSASFARQHTDEVPVASSVSTQDQRVPGLRKSGSYLRLSTTEDGQARVIDRSIPSPPRAQPVATSPTNDRPPLGGLRRSYSAAGLSDHFTQSGSEFSSRAKVPRVSQLGRSRDSRAWEFWCDSEARNSLVNKAEQENSGSAADAIGLIRQNSRTALRPNSRKTNSAMVGRTSVAALNSGKPTKVRLQRANTSYGRLQQPESKDSKKGTEEQLSPSGDSDKENWDPEDNQANAASRRRPPAISASNPRRGRTILGENTQLPSYATSFGGFMDAEKRRTAPPAAVDAEVEAFMGAGGGNEDLDCVQSLLSLSKGNWR</sequence>
<feature type="compositionally biased region" description="Basic and acidic residues" evidence="5">
    <location>
        <begin position="57"/>
        <end position="94"/>
    </location>
</feature>
<dbReference type="Pfam" id="PF00046">
    <property type="entry name" value="Homeodomain"/>
    <property type="match status" value="1"/>
</dbReference>
<keyword evidence="8" id="KW-1185">Reference proteome</keyword>
<dbReference type="HOGENOM" id="CLU_033452_0_0_1"/>
<dbReference type="GO" id="GO:0005634">
    <property type="term" value="C:nucleus"/>
    <property type="evidence" value="ECO:0007669"/>
    <property type="project" value="UniProtKB-SubCell"/>
</dbReference>
<feature type="region of interest" description="Disordered" evidence="5">
    <location>
        <begin position="1"/>
        <end position="160"/>
    </location>
</feature>
<name>A0A0D2AAG4_9PEZI</name>
<dbReference type="SMART" id="SM00389">
    <property type="entry name" value="HOX"/>
    <property type="match status" value="1"/>
</dbReference>
<dbReference type="PROSITE" id="PS50071">
    <property type="entry name" value="HOMEOBOX_2"/>
    <property type="match status" value="1"/>
</dbReference>
<evidence type="ECO:0000256" key="2">
    <source>
        <dbReference type="ARBA" id="ARBA00023155"/>
    </source>
</evidence>
<protein>
    <recommendedName>
        <fullName evidence="6">Homeobox domain-containing protein</fullName>
    </recommendedName>
</protein>
<evidence type="ECO:0000259" key="6">
    <source>
        <dbReference type="PROSITE" id="PS50071"/>
    </source>
</evidence>
<feature type="compositionally biased region" description="Low complexity" evidence="5">
    <location>
        <begin position="119"/>
        <end position="133"/>
    </location>
</feature>
<dbReference type="RefSeq" id="XP_016213419.1">
    <property type="nucleotide sequence ID" value="XM_016358800.1"/>
</dbReference>
<feature type="compositionally biased region" description="Polar residues" evidence="5">
    <location>
        <begin position="442"/>
        <end position="453"/>
    </location>
</feature>
<dbReference type="GO" id="GO:0000978">
    <property type="term" value="F:RNA polymerase II cis-regulatory region sequence-specific DNA binding"/>
    <property type="evidence" value="ECO:0007669"/>
    <property type="project" value="TreeGrafter"/>
</dbReference>
<dbReference type="EMBL" id="KN847544">
    <property type="protein sequence ID" value="KIW03550.1"/>
    <property type="molecule type" value="Genomic_DNA"/>
</dbReference>
<evidence type="ECO:0000256" key="3">
    <source>
        <dbReference type="PROSITE-ProRule" id="PRU00108"/>
    </source>
</evidence>
<dbReference type="InParanoid" id="A0A0D2AAG4"/>
<evidence type="ECO:0000313" key="7">
    <source>
        <dbReference type="EMBL" id="KIW03550.1"/>
    </source>
</evidence>
<dbReference type="PANTHER" id="PTHR24324:SF9">
    <property type="entry name" value="HOMEOBOX DOMAIN-CONTAINING PROTEIN"/>
    <property type="match status" value="1"/>
</dbReference>
<dbReference type="PANTHER" id="PTHR24324">
    <property type="entry name" value="HOMEOBOX PROTEIN HHEX"/>
    <property type="match status" value="1"/>
</dbReference>
<dbReference type="CDD" id="cd00086">
    <property type="entry name" value="homeodomain"/>
    <property type="match status" value="1"/>
</dbReference>
<dbReference type="GO" id="GO:0030154">
    <property type="term" value="P:cell differentiation"/>
    <property type="evidence" value="ECO:0007669"/>
    <property type="project" value="TreeGrafter"/>
</dbReference>
<feature type="region of interest" description="Disordered" evidence="5">
    <location>
        <begin position="386"/>
        <end position="519"/>
    </location>
</feature>
<feature type="DNA-binding region" description="Homeobox" evidence="3">
    <location>
        <begin position="50"/>
        <end position="109"/>
    </location>
</feature>
<dbReference type="VEuPathDB" id="FungiDB:PV09_05311"/>
<feature type="region of interest" description="Disordered" evidence="5">
    <location>
        <begin position="210"/>
        <end position="242"/>
    </location>
</feature>
<comment type="subcellular location">
    <subcellularLocation>
        <location evidence="3 4">Nucleus</location>
    </subcellularLocation>
</comment>
<dbReference type="STRING" id="253628.A0A0D2AAG4"/>
<gene>
    <name evidence="7" type="ORF">PV09_05311</name>
</gene>
<dbReference type="InterPro" id="IPR001356">
    <property type="entry name" value="HD"/>
</dbReference>
<feature type="region of interest" description="Disordered" evidence="5">
    <location>
        <begin position="256"/>
        <end position="331"/>
    </location>
</feature>
<keyword evidence="2 3" id="KW-0371">Homeobox</keyword>
<evidence type="ECO:0000256" key="4">
    <source>
        <dbReference type="RuleBase" id="RU000682"/>
    </source>
</evidence>
<dbReference type="InterPro" id="IPR051000">
    <property type="entry name" value="Homeobox_DNA-bind_prot"/>
</dbReference>
<feature type="domain" description="Homeobox" evidence="6">
    <location>
        <begin position="48"/>
        <end position="108"/>
    </location>
</feature>
<feature type="compositionally biased region" description="Low complexity" evidence="5">
    <location>
        <begin position="482"/>
        <end position="500"/>
    </location>
</feature>
<feature type="compositionally biased region" description="Polar residues" evidence="5">
    <location>
        <begin position="508"/>
        <end position="518"/>
    </location>
</feature>
<dbReference type="SUPFAM" id="SSF46689">
    <property type="entry name" value="Homeodomain-like"/>
    <property type="match status" value="1"/>
</dbReference>
<dbReference type="GO" id="GO:0006357">
    <property type="term" value="P:regulation of transcription by RNA polymerase II"/>
    <property type="evidence" value="ECO:0007669"/>
    <property type="project" value="TreeGrafter"/>
</dbReference>
<accession>A0A0D2AAG4</accession>
<organism evidence="7 8">
    <name type="scientific">Verruconis gallopava</name>
    <dbReference type="NCBI Taxonomy" id="253628"/>
    <lineage>
        <taxon>Eukaryota</taxon>
        <taxon>Fungi</taxon>
        <taxon>Dikarya</taxon>
        <taxon>Ascomycota</taxon>
        <taxon>Pezizomycotina</taxon>
        <taxon>Dothideomycetes</taxon>
        <taxon>Pleosporomycetidae</taxon>
        <taxon>Venturiales</taxon>
        <taxon>Sympoventuriaceae</taxon>
        <taxon>Verruconis</taxon>
    </lineage>
</organism>
<dbReference type="AlphaFoldDB" id="A0A0D2AAG4"/>
<feature type="compositionally biased region" description="Basic and acidic residues" evidence="5">
    <location>
        <begin position="454"/>
        <end position="463"/>
    </location>
</feature>
<keyword evidence="1 3" id="KW-0238">DNA-binding</keyword>
<dbReference type="OrthoDB" id="6159439at2759"/>
<feature type="compositionally biased region" description="Basic and acidic residues" evidence="5">
    <location>
        <begin position="134"/>
        <end position="147"/>
    </location>
</feature>